<dbReference type="AlphaFoldDB" id="A0A7S9KTV3"/>
<reference evidence="1 2" key="1">
    <citation type="journal article" date="2018" name="PLoS Genet.">
        <title>Repeat elements organise 3D genome structure and mediate transcription in the filamentous fungus Epichloe festucae.</title>
        <authorList>
            <person name="Winter D.J."/>
            <person name="Ganley A.R.D."/>
            <person name="Young C.A."/>
            <person name="Liachko I."/>
            <person name="Schardl C.L."/>
            <person name="Dupont P.Y."/>
            <person name="Berry D."/>
            <person name="Ram A."/>
            <person name="Scott B."/>
            <person name="Cox M.P."/>
        </authorList>
    </citation>
    <scope>NUCLEOTIDE SEQUENCE [LARGE SCALE GENOMIC DNA]</scope>
    <source>
        <strain evidence="1 2">Fl1</strain>
    </source>
</reference>
<gene>
    <name evidence="1" type="ORF">C2857_007063</name>
</gene>
<evidence type="ECO:0000313" key="2">
    <source>
        <dbReference type="Proteomes" id="UP000594364"/>
    </source>
</evidence>
<proteinExistence type="predicted"/>
<accession>A0A7S9KTV3</accession>
<organism evidence="1 2">
    <name type="scientific">Epichloe festucae (strain Fl1)</name>
    <dbReference type="NCBI Taxonomy" id="877507"/>
    <lineage>
        <taxon>Eukaryota</taxon>
        <taxon>Fungi</taxon>
        <taxon>Dikarya</taxon>
        <taxon>Ascomycota</taxon>
        <taxon>Pezizomycotina</taxon>
        <taxon>Sordariomycetes</taxon>
        <taxon>Hypocreomycetidae</taxon>
        <taxon>Hypocreales</taxon>
        <taxon>Clavicipitaceae</taxon>
        <taxon>Epichloe</taxon>
    </lineage>
</organism>
<protein>
    <submittedName>
        <fullName evidence="1">Uncharacterized protein</fullName>
    </submittedName>
</protein>
<keyword evidence="2" id="KW-1185">Reference proteome</keyword>
<dbReference type="Proteomes" id="UP000594364">
    <property type="component" value="Chromosome 3"/>
</dbReference>
<evidence type="ECO:0000313" key="1">
    <source>
        <dbReference type="EMBL" id="QPH02845.1"/>
    </source>
</evidence>
<sequence length="78" mass="9189">MDVWIEWFLGILGMRTVVLCIHLAPTVRLFNVDQAARPPPTTAIGCIEWWRPPVDSRSTLFSKAETLFWWQFWWQVLG</sequence>
<dbReference type="EMBL" id="CP031387">
    <property type="protein sequence ID" value="QPH02845.1"/>
    <property type="molecule type" value="Genomic_DNA"/>
</dbReference>
<name>A0A7S9KTV3_EPIFF</name>